<evidence type="ECO:0000313" key="3">
    <source>
        <dbReference type="Proteomes" id="UP001465976"/>
    </source>
</evidence>
<evidence type="ECO:0000256" key="1">
    <source>
        <dbReference type="SAM" id="SignalP"/>
    </source>
</evidence>
<feature type="signal peptide" evidence="1">
    <location>
        <begin position="1"/>
        <end position="18"/>
    </location>
</feature>
<evidence type="ECO:0000313" key="2">
    <source>
        <dbReference type="EMBL" id="KAL0574378.1"/>
    </source>
</evidence>
<keyword evidence="1" id="KW-0732">Signal</keyword>
<protein>
    <submittedName>
        <fullName evidence="2">Uncharacterized protein</fullName>
    </submittedName>
</protein>
<gene>
    <name evidence="2" type="ORF">V5O48_007579</name>
</gene>
<accession>A0ABR3FGG5</accession>
<dbReference type="Proteomes" id="UP001465976">
    <property type="component" value="Unassembled WGS sequence"/>
</dbReference>
<feature type="chain" id="PRO_5046738617" evidence="1">
    <location>
        <begin position="19"/>
        <end position="142"/>
    </location>
</feature>
<comment type="caution">
    <text evidence="2">The sequence shown here is derived from an EMBL/GenBank/DDBJ whole genome shotgun (WGS) entry which is preliminary data.</text>
</comment>
<proteinExistence type="predicted"/>
<dbReference type="EMBL" id="JBAHYK010000403">
    <property type="protein sequence ID" value="KAL0574378.1"/>
    <property type="molecule type" value="Genomic_DNA"/>
</dbReference>
<name>A0ABR3FGG5_9AGAR</name>
<keyword evidence="3" id="KW-1185">Reference proteome</keyword>
<organism evidence="2 3">
    <name type="scientific">Marasmius crinis-equi</name>
    <dbReference type="NCBI Taxonomy" id="585013"/>
    <lineage>
        <taxon>Eukaryota</taxon>
        <taxon>Fungi</taxon>
        <taxon>Dikarya</taxon>
        <taxon>Basidiomycota</taxon>
        <taxon>Agaricomycotina</taxon>
        <taxon>Agaricomycetes</taxon>
        <taxon>Agaricomycetidae</taxon>
        <taxon>Agaricales</taxon>
        <taxon>Marasmiineae</taxon>
        <taxon>Marasmiaceae</taxon>
        <taxon>Marasmius</taxon>
    </lineage>
</organism>
<reference evidence="2 3" key="1">
    <citation type="submission" date="2024-02" db="EMBL/GenBank/DDBJ databases">
        <title>A draft genome for the cacao thread blight pathogen Marasmius crinis-equi.</title>
        <authorList>
            <person name="Cohen S.P."/>
            <person name="Baruah I.K."/>
            <person name="Amoako-Attah I."/>
            <person name="Bukari Y."/>
            <person name="Meinhardt L.W."/>
            <person name="Bailey B.A."/>
        </authorList>
    </citation>
    <scope>NUCLEOTIDE SEQUENCE [LARGE SCALE GENOMIC DNA]</scope>
    <source>
        <strain evidence="2 3">GH-76</strain>
    </source>
</reference>
<sequence length="142" mass="15357">MQFTGIFATLAIALSASALPTEKRAGGGTWSPRIITPDDSTVWYAGGTFEVTWDIGNAPDSYSGSTQINLGNNNKRVFPGGGFSEVIKPTDSFNLYDGSTWVTLPEDLPSDDRYFITRAWLLSGVCLIVPLTELGDCSVWIV</sequence>